<evidence type="ECO:0000313" key="3">
    <source>
        <dbReference type="Proteomes" id="UP000605992"/>
    </source>
</evidence>
<dbReference type="Proteomes" id="UP000605992">
    <property type="component" value="Unassembled WGS sequence"/>
</dbReference>
<dbReference type="RefSeq" id="WP_203942625.1">
    <property type="nucleotide sequence ID" value="NZ_BOOR01000005.1"/>
</dbReference>
<proteinExistence type="predicted"/>
<organism evidence="2 3">
    <name type="scientific">Planotetraspora thailandica</name>
    <dbReference type="NCBI Taxonomy" id="487172"/>
    <lineage>
        <taxon>Bacteria</taxon>
        <taxon>Bacillati</taxon>
        <taxon>Actinomycetota</taxon>
        <taxon>Actinomycetes</taxon>
        <taxon>Streptosporangiales</taxon>
        <taxon>Streptosporangiaceae</taxon>
        <taxon>Planotetraspora</taxon>
    </lineage>
</organism>
<protein>
    <submittedName>
        <fullName evidence="2">Uncharacterized protein</fullName>
    </submittedName>
</protein>
<reference evidence="2" key="1">
    <citation type="submission" date="2021-01" db="EMBL/GenBank/DDBJ databases">
        <title>Whole genome shotgun sequence of Planotetraspora thailandica NBRC 104271.</title>
        <authorList>
            <person name="Komaki H."/>
            <person name="Tamura T."/>
        </authorList>
    </citation>
    <scope>NUCLEOTIDE SEQUENCE</scope>
    <source>
        <strain evidence="2">NBRC 104271</strain>
    </source>
</reference>
<keyword evidence="1" id="KW-0472">Membrane</keyword>
<comment type="caution">
    <text evidence="2">The sequence shown here is derived from an EMBL/GenBank/DDBJ whole genome shotgun (WGS) entry which is preliminary data.</text>
</comment>
<dbReference type="AlphaFoldDB" id="A0A8J3XU61"/>
<sequence length="210" mass="22051">MWGVMRARLPLRLARSVFFTVVCVLLAAAAHRLGGGVLPSLKTVLAAGAVVLAFTIALAGRERSAPTISVLLAVAQLFLHELFDRVTPAVATSSSFLSAHGHSGLGPDLGMLIAHLTATLITGWWLARGESALWALLRRAGARVTGSLRVLLSLIRGDLGAPAAPLSWRFPATVSPLRPRRGLRHAVTRRGPPLPAGLCTFVRAAGTTPA</sequence>
<keyword evidence="1" id="KW-0812">Transmembrane</keyword>
<evidence type="ECO:0000256" key="1">
    <source>
        <dbReference type="SAM" id="Phobius"/>
    </source>
</evidence>
<accession>A0A8J3XU61</accession>
<feature type="transmembrane region" description="Helical" evidence="1">
    <location>
        <begin position="40"/>
        <end position="58"/>
    </location>
</feature>
<name>A0A8J3XU61_9ACTN</name>
<evidence type="ECO:0000313" key="2">
    <source>
        <dbReference type="EMBL" id="GII52326.1"/>
    </source>
</evidence>
<gene>
    <name evidence="2" type="ORF">Pth03_07150</name>
</gene>
<keyword evidence="1" id="KW-1133">Transmembrane helix</keyword>
<keyword evidence="3" id="KW-1185">Reference proteome</keyword>
<dbReference type="EMBL" id="BOOR01000005">
    <property type="protein sequence ID" value="GII52326.1"/>
    <property type="molecule type" value="Genomic_DNA"/>
</dbReference>